<dbReference type="AlphaFoldDB" id="A0A6H1ZZH6"/>
<accession>A0A6H1ZZH6</accession>
<dbReference type="EMBL" id="MT144414">
    <property type="protein sequence ID" value="QJA53343.1"/>
    <property type="molecule type" value="Genomic_DNA"/>
</dbReference>
<protein>
    <submittedName>
        <fullName evidence="1">Uncharacterized protein</fullName>
    </submittedName>
</protein>
<organism evidence="1">
    <name type="scientific">viral metagenome</name>
    <dbReference type="NCBI Taxonomy" id="1070528"/>
    <lineage>
        <taxon>unclassified sequences</taxon>
        <taxon>metagenomes</taxon>
        <taxon>organismal metagenomes</taxon>
    </lineage>
</organism>
<sequence>MGNGKTVKERLAVVEVQIQDVQSDVAEIKSDVKKLLKNGATAKGKATVWDKVIGVILGAVAGFFAGKFGH</sequence>
<evidence type="ECO:0000313" key="1">
    <source>
        <dbReference type="EMBL" id="QJA53343.1"/>
    </source>
</evidence>
<name>A0A6H1ZZH6_9ZZZZ</name>
<proteinExistence type="predicted"/>
<gene>
    <name evidence="1" type="ORF">TM448A03437_0007</name>
</gene>
<reference evidence="1" key="1">
    <citation type="submission" date="2020-03" db="EMBL/GenBank/DDBJ databases">
        <title>The deep terrestrial virosphere.</title>
        <authorList>
            <person name="Holmfeldt K."/>
            <person name="Nilsson E."/>
            <person name="Simone D."/>
            <person name="Lopez-Fernandez M."/>
            <person name="Wu X."/>
            <person name="de Brujin I."/>
            <person name="Lundin D."/>
            <person name="Andersson A."/>
            <person name="Bertilsson S."/>
            <person name="Dopson M."/>
        </authorList>
    </citation>
    <scope>NUCLEOTIDE SEQUENCE</scope>
    <source>
        <strain evidence="1">TM448A03437</strain>
    </source>
</reference>